<sequence>MGSATAPAAIPPVSKPAVPSDRTTSTTTNKRLPRRTDQWRPSAVGFVAEAVVGAVDRLLVWVGRFVRLVAAVSADSPPVTLSFRDIVFQSSSSPIQVETPVADQ</sequence>
<gene>
    <name evidence="2" type="ORF">C481_16311</name>
</gene>
<feature type="compositionally biased region" description="Polar residues" evidence="1">
    <location>
        <begin position="21"/>
        <end position="30"/>
    </location>
</feature>
<dbReference type="STRING" id="29540.C481_16311"/>
<dbReference type="EMBL" id="AOIO01000035">
    <property type="protein sequence ID" value="ELY98898.1"/>
    <property type="molecule type" value="Genomic_DNA"/>
</dbReference>
<keyword evidence="3" id="KW-1185">Reference proteome</keyword>
<proteinExistence type="predicted"/>
<reference evidence="2 3" key="1">
    <citation type="journal article" date="2014" name="PLoS Genet.">
        <title>Phylogenetically driven sequencing of extremely halophilic archaea reveals strategies for static and dynamic osmo-response.</title>
        <authorList>
            <person name="Becker E.A."/>
            <person name="Seitzer P.M."/>
            <person name="Tritt A."/>
            <person name="Larsen D."/>
            <person name="Krusor M."/>
            <person name="Yao A.I."/>
            <person name="Wu D."/>
            <person name="Madern D."/>
            <person name="Eisen J.A."/>
            <person name="Darling A.E."/>
            <person name="Facciotti M.T."/>
        </authorList>
    </citation>
    <scope>NUCLEOTIDE SEQUENCE [LARGE SCALE GENOMIC DNA]</scope>
    <source>
        <strain evidence="2 3">DSM 12278</strain>
    </source>
</reference>
<feature type="region of interest" description="Disordered" evidence="1">
    <location>
        <begin position="1"/>
        <end position="37"/>
    </location>
</feature>
<protein>
    <submittedName>
        <fullName evidence="2">Uncharacterized protein</fullName>
    </submittedName>
</protein>
<evidence type="ECO:0000313" key="3">
    <source>
        <dbReference type="Proteomes" id="UP000011554"/>
    </source>
</evidence>
<dbReference type="Proteomes" id="UP000011554">
    <property type="component" value="Unassembled WGS sequence"/>
</dbReference>
<accession>M0AND2</accession>
<evidence type="ECO:0000256" key="1">
    <source>
        <dbReference type="SAM" id="MobiDB-lite"/>
    </source>
</evidence>
<name>M0AND2_NATA1</name>
<dbReference type="AlphaFoldDB" id="M0AND2"/>
<evidence type="ECO:0000313" key="2">
    <source>
        <dbReference type="EMBL" id="ELY98898.1"/>
    </source>
</evidence>
<organism evidence="2 3">
    <name type="scientific">Natrialba asiatica (strain ATCC 700177 / DSM 12278 / JCM 9576 / FERM P-10747 / NBRC 102637 / 172P1)</name>
    <dbReference type="NCBI Taxonomy" id="29540"/>
    <lineage>
        <taxon>Archaea</taxon>
        <taxon>Methanobacteriati</taxon>
        <taxon>Methanobacteriota</taxon>
        <taxon>Stenosarchaea group</taxon>
        <taxon>Halobacteria</taxon>
        <taxon>Halobacteriales</taxon>
        <taxon>Natrialbaceae</taxon>
        <taxon>Natrialba</taxon>
    </lineage>
</organism>
<comment type="caution">
    <text evidence="2">The sequence shown here is derived from an EMBL/GenBank/DDBJ whole genome shotgun (WGS) entry which is preliminary data.</text>
</comment>